<dbReference type="OrthoDB" id="6484979at2759"/>
<dbReference type="GeneID" id="108670650"/>
<evidence type="ECO:0000313" key="2">
    <source>
        <dbReference type="Proteomes" id="UP000694843"/>
    </source>
</evidence>
<reference evidence="3" key="1">
    <citation type="submission" date="2025-08" db="UniProtKB">
        <authorList>
            <consortium name="RefSeq"/>
        </authorList>
    </citation>
    <scope>IDENTIFICATION</scope>
    <source>
        <tissue evidence="3">Whole organism</tissue>
    </source>
</reference>
<dbReference type="KEGG" id="hazt:108670650"/>
<dbReference type="InterPro" id="IPR051367">
    <property type="entry name" value="mRNA_TranslReg/HistoneTransl"/>
</dbReference>
<protein>
    <submittedName>
        <fullName evidence="3">Uncharacterized protein LOC108670650</fullName>
    </submittedName>
</protein>
<dbReference type="RefSeq" id="XP_047740756.1">
    <property type="nucleotide sequence ID" value="XM_047884800.1"/>
</dbReference>
<name>A0A979FWI7_HYAAZ</name>
<sequence>MTEYCDSYGKVLDEETVSNNTQSSAKETDCENEVIARPFIEENGLNRPVSQRIVDLAEAILSLQSPDDLDVHTLAAQIRSISNELDYKWLCTQICSAGSSNRRAASVVAAVCRETATHAVGATKMRSLLFRTAQSLYDEHDLLSKTDHKKFVTGTLFLGELFYYVKSESGSPFAVLAQPLVMMLDKILQKYLMQPHTLNRHHLPASQHSCKKQNISSPTRLLEKLDISHDSESHATKMDNITRNEESVNPRKKDNSVHYDPLASKSNSCTETKDCVPKNESVVNSTVSNDGNVVNDLDDRNVVTCNERENYDEFDIRNHDDDHFNDDNNEGRVNVDQDITPDMHESPGVDEDVRSLAEQLDEDVMVVARQLLQNGEWLLRLCPDGVARLVQGVTELLCRACLSSTATLQVASALAEMWPLLSPAVHPRTSHAVLAAKMGLSLNL</sequence>
<dbReference type="GO" id="GO:0008494">
    <property type="term" value="F:translation activator activity"/>
    <property type="evidence" value="ECO:0007669"/>
    <property type="project" value="TreeGrafter"/>
</dbReference>
<feature type="compositionally biased region" description="Basic and acidic residues" evidence="1">
    <location>
        <begin position="242"/>
        <end position="257"/>
    </location>
</feature>
<gene>
    <name evidence="3" type="primary">LOC108670650</name>
</gene>
<evidence type="ECO:0000313" key="3">
    <source>
        <dbReference type="RefSeq" id="XP_047740756.1"/>
    </source>
</evidence>
<dbReference type="Gene3D" id="1.25.40.180">
    <property type="match status" value="1"/>
</dbReference>
<feature type="region of interest" description="Disordered" evidence="1">
    <location>
        <begin position="242"/>
        <end position="275"/>
    </location>
</feature>
<dbReference type="GO" id="GO:0006446">
    <property type="term" value="P:regulation of translational initiation"/>
    <property type="evidence" value="ECO:0007669"/>
    <property type="project" value="TreeGrafter"/>
</dbReference>
<dbReference type="Proteomes" id="UP000694843">
    <property type="component" value="Unplaced"/>
</dbReference>
<keyword evidence="2" id="KW-1185">Reference proteome</keyword>
<dbReference type="PANTHER" id="PTHR23254:SF16">
    <property type="entry name" value="CBP80_20-DEPENDENT TRANSLATION INITIATION FACTOR"/>
    <property type="match status" value="1"/>
</dbReference>
<evidence type="ECO:0000256" key="1">
    <source>
        <dbReference type="SAM" id="MobiDB-lite"/>
    </source>
</evidence>
<dbReference type="GO" id="GO:0005829">
    <property type="term" value="C:cytosol"/>
    <property type="evidence" value="ECO:0007669"/>
    <property type="project" value="TreeGrafter"/>
</dbReference>
<accession>A0A979FWI7</accession>
<organism evidence="2 3">
    <name type="scientific">Hyalella azteca</name>
    <name type="common">Amphipod</name>
    <dbReference type="NCBI Taxonomy" id="294128"/>
    <lineage>
        <taxon>Eukaryota</taxon>
        <taxon>Metazoa</taxon>
        <taxon>Ecdysozoa</taxon>
        <taxon>Arthropoda</taxon>
        <taxon>Crustacea</taxon>
        <taxon>Multicrustacea</taxon>
        <taxon>Malacostraca</taxon>
        <taxon>Eumalacostraca</taxon>
        <taxon>Peracarida</taxon>
        <taxon>Amphipoda</taxon>
        <taxon>Senticaudata</taxon>
        <taxon>Talitrida</taxon>
        <taxon>Talitroidea</taxon>
        <taxon>Hyalellidae</taxon>
        <taxon>Hyalella</taxon>
    </lineage>
</organism>
<dbReference type="PANTHER" id="PTHR23254">
    <property type="entry name" value="EIF4G DOMAIN PROTEIN"/>
    <property type="match status" value="1"/>
</dbReference>
<proteinExistence type="predicted"/>
<dbReference type="AlphaFoldDB" id="A0A979FWI7"/>